<evidence type="ECO:0000313" key="1">
    <source>
        <dbReference type="EMBL" id="AUX27081.1"/>
    </source>
</evidence>
<reference evidence="1 2" key="1">
    <citation type="submission" date="2015-09" db="EMBL/GenBank/DDBJ databases">
        <title>Sorangium comparison.</title>
        <authorList>
            <person name="Zaburannyi N."/>
            <person name="Bunk B."/>
            <person name="Overmann J."/>
            <person name="Mueller R."/>
        </authorList>
    </citation>
    <scope>NUCLEOTIDE SEQUENCE [LARGE SCALE GENOMIC DNA]</scope>
    <source>
        <strain evidence="1 2">So ceGT47</strain>
    </source>
</reference>
<evidence type="ECO:0000313" key="2">
    <source>
        <dbReference type="Proteomes" id="UP000295781"/>
    </source>
</evidence>
<dbReference type="AlphaFoldDB" id="A0A4P2QCG9"/>
<gene>
    <name evidence="1" type="ORF">SOCEGT47_076600</name>
</gene>
<dbReference type="InterPro" id="IPR053860">
    <property type="entry name" value="DUF6932"/>
</dbReference>
<name>A0A4P2QCG9_SORCE</name>
<dbReference type="Proteomes" id="UP000295781">
    <property type="component" value="Chromosome"/>
</dbReference>
<organism evidence="1 2">
    <name type="scientific">Sorangium cellulosum</name>
    <name type="common">Polyangium cellulosum</name>
    <dbReference type="NCBI Taxonomy" id="56"/>
    <lineage>
        <taxon>Bacteria</taxon>
        <taxon>Pseudomonadati</taxon>
        <taxon>Myxococcota</taxon>
        <taxon>Polyangia</taxon>
        <taxon>Polyangiales</taxon>
        <taxon>Polyangiaceae</taxon>
        <taxon>Sorangium</taxon>
    </lineage>
</organism>
<dbReference type="OrthoDB" id="7842083at2"/>
<dbReference type="Pfam" id="PF22014">
    <property type="entry name" value="DUF6932"/>
    <property type="match status" value="1"/>
</dbReference>
<sequence length="190" mass="21378">MPIPKAIRVRSGRNAILPPFLKSPTRRDCVSPYLATPVELVERYATSKQRIRILEGLLAYRAELRRIGLRSGIQWIDGSFVEAMDREPNDVDVVTVAPLPSTWSPEDEDLFDADKARARSLCDAWFVDLSTADQAGLISDVTYWFGLFSHQKQSQQWKGMVQLELVTTDSDAAASMRLATLKGESHERRG</sequence>
<accession>A0A4P2QCG9</accession>
<dbReference type="RefSeq" id="WP_129355124.1">
    <property type="nucleotide sequence ID" value="NZ_CP012670.1"/>
</dbReference>
<dbReference type="EMBL" id="CP012670">
    <property type="protein sequence ID" value="AUX27081.1"/>
    <property type="molecule type" value="Genomic_DNA"/>
</dbReference>
<protein>
    <submittedName>
        <fullName evidence="1">Uncharacterized protein</fullName>
    </submittedName>
</protein>
<proteinExistence type="predicted"/>